<feature type="compositionally biased region" description="Polar residues" evidence="1">
    <location>
        <begin position="386"/>
        <end position="396"/>
    </location>
</feature>
<feature type="compositionally biased region" description="Basic and acidic residues" evidence="1">
    <location>
        <begin position="361"/>
        <end position="370"/>
    </location>
</feature>
<gene>
    <name evidence="2" type="ORF">Tci_046642</name>
</gene>
<dbReference type="AlphaFoldDB" id="A0A6L2MQM5"/>
<feature type="region of interest" description="Disordered" evidence="1">
    <location>
        <begin position="438"/>
        <end position="459"/>
    </location>
</feature>
<accession>A0A6L2MQM5</accession>
<organism evidence="2">
    <name type="scientific">Tanacetum cinerariifolium</name>
    <name type="common">Dalmatian daisy</name>
    <name type="synonym">Chrysanthemum cinerariifolium</name>
    <dbReference type="NCBI Taxonomy" id="118510"/>
    <lineage>
        <taxon>Eukaryota</taxon>
        <taxon>Viridiplantae</taxon>
        <taxon>Streptophyta</taxon>
        <taxon>Embryophyta</taxon>
        <taxon>Tracheophyta</taxon>
        <taxon>Spermatophyta</taxon>
        <taxon>Magnoliopsida</taxon>
        <taxon>eudicotyledons</taxon>
        <taxon>Gunneridae</taxon>
        <taxon>Pentapetalae</taxon>
        <taxon>asterids</taxon>
        <taxon>campanulids</taxon>
        <taxon>Asterales</taxon>
        <taxon>Asteraceae</taxon>
        <taxon>Asteroideae</taxon>
        <taxon>Anthemideae</taxon>
        <taxon>Anthemidinae</taxon>
        <taxon>Tanacetum</taxon>
    </lineage>
</organism>
<name>A0A6L2MQM5_TANCI</name>
<proteinExistence type="predicted"/>
<protein>
    <recommendedName>
        <fullName evidence="3">Reverse transcriptase domain-containing protein</fullName>
    </recommendedName>
</protein>
<dbReference type="EMBL" id="BKCJ010006928">
    <property type="protein sequence ID" value="GEU74664.1"/>
    <property type="molecule type" value="Genomic_DNA"/>
</dbReference>
<feature type="compositionally biased region" description="Basic and acidic residues" evidence="1">
    <location>
        <begin position="438"/>
        <end position="451"/>
    </location>
</feature>
<sequence length="475" mass="52767">MPPEDDVFPTEEQQLPAAVSPITNSPGYITESDHKEDLEEEDDEDPKEGPADYPADIDDDDEEDEESSRDDTDDEEEEEGEDEEEEHLAPADSADVNRLLAIPTPPPSPLTSYSSPQIPSPLLPTSLIDVGAPFGYRAAMTWLRAESPYTSHPLPLPPPIVLLRTRASMIMMRAVAPSTYILAPRSEILPSKTPPSGTPPLLPIPLPTSSPPLLLPSTDCRADVLEVMLPPWKRLCIALDPRFKVRKCSSAPTARPTGGFRADYGFVSTLDAEITRDPDREIGYGITDVWEDPYEITEEILVTDVTEFGQRMTDFVTTGRHDTDEIYRILDDAQDDRLLMRGQLNLLRRDRCSHARTAKLMKSEARDSREAWVQSLEASDTERSKTQMVALQSQQRPTRDPTHPDVPEEAATTTTTTPVTNAQLKAMIDQGIGNELAARDADRSQNGDDSHNSGTGSRRIERTARECTYTDFLKC</sequence>
<evidence type="ECO:0000256" key="1">
    <source>
        <dbReference type="SAM" id="MobiDB-lite"/>
    </source>
</evidence>
<evidence type="ECO:0008006" key="3">
    <source>
        <dbReference type="Google" id="ProtNLM"/>
    </source>
</evidence>
<feature type="compositionally biased region" description="Low complexity" evidence="1">
    <location>
        <begin position="409"/>
        <end position="418"/>
    </location>
</feature>
<comment type="caution">
    <text evidence="2">The sequence shown here is derived from an EMBL/GenBank/DDBJ whole genome shotgun (WGS) entry which is preliminary data.</text>
</comment>
<feature type="region of interest" description="Disordered" evidence="1">
    <location>
        <begin position="360"/>
        <end position="418"/>
    </location>
</feature>
<feature type="region of interest" description="Disordered" evidence="1">
    <location>
        <begin position="1"/>
        <end position="117"/>
    </location>
</feature>
<evidence type="ECO:0000313" key="2">
    <source>
        <dbReference type="EMBL" id="GEU74664.1"/>
    </source>
</evidence>
<reference evidence="2" key="1">
    <citation type="journal article" date="2019" name="Sci. Rep.">
        <title>Draft genome of Tanacetum cinerariifolium, the natural source of mosquito coil.</title>
        <authorList>
            <person name="Yamashiro T."/>
            <person name="Shiraishi A."/>
            <person name="Satake H."/>
            <person name="Nakayama K."/>
        </authorList>
    </citation>
    <scope>NUCLEOTIDE SEQUENCE</scope>
</reference>
<feature type="compositionally biased region" description="Basic and acidic residues" evidence="1">
    <location>
        <begin position="397"/>
        <end position="406"/>
    </location>
</feature>
<feature type="compositionally biased region" description="Acidic residues" evidence="1">
    <location>
        <begin position="55"/>
        <end position="86"/>
    </location>
</feature>